<evidence type="ECO:0000256" key="1">
    <source>
        <dbReference type="ARBA" id="ARBA00004651"/>
    </source>
</evidence>
<evidence type="ECO:0000313" key="8">
    <source>
        <dbReference type="EMBL" id="UXD21546.1"/>
    </source>
</evidence>
<proteinExistence type="predicted"/>
<keyword evidence="2" id="KW-1003">Cell membrane</keyword>
<dbReference type="InterPro" id="IPR003706">
    <property type="entry name" value="CstA_N"/>
</dbReference>
<feature type="transmembrane region" description="Helical" evidence="6">
    <location>
        <begin position="171"/>
        <end position="191"/>
    </location>
</feature>
<dbReference type="KEGG" id="ipc:IPA_05300"/>
<dbReference type="Proteomes" id="UP001063698">
    <property type="component" value="Chromosome"/>
</dbReference>
<name>A0A977K9N4_9CREN</name>
<keyword evidence="4 6" id="KW-1133">Transmembrane helix</keyword>
<feature type="transmembrane region" description="Helical" evidence="6">
    <location>
        <begin position="203"/>
        <end position="222"/>
    </location>
</feature>
<dbReference type="GO" id="GO:0009267">
    <property type="term" value="P:cellular response to starvation"/>
    <property type="evidence" value="ECO:0007669"/>
    <property type="project" value="InterPro"/>
</dbReference>
<dbReference type="PANTHER" id="PTHR30252:SF0">
    <property type="entry name" value="PEPTIDE TRANSPORTER CSTA"/>
    <property type="match status" value="1"/>
</dbReference>
<feature type="domain" description="CstA N-terminal" evidence="7">
    <location>
        <begin position="17"/>
        <end position="541"/>
    </location>
</feature>
<gene>
    <name evidence="8" type="ORF">IPA_05300</name>
</gene>
<dbReference type="AlphaFoldDB" id="A0A977K9N4"/>
<evidence type="ECO:0000313" key="9">
    <source>
        <dbReference type="Proteomes" id="UP001063698"/>
    </source>
</evidence>
<feature type="transmembrane region" description="Helical" evidence="6">
    <location>
        <begin position="101"/>
        <end position="124"/>
    </location>
</feature>
<feature type="transmembrane region" description="Helical" evidence="6">
    <location>
        <begin position="300"/>
        <end position="319"/>
    </location>
</feature>
<dbReference type="InterPro" id="IPR051605">
    <property type="entry name" value="CstA"/>
</dbReference>
<dbReference type="Pfam" id="PF02554">
    <property type="entry name" value="CstA"/>
    <property type="match status" value="1"/>
</dbReference>
<evidence type="ECO:0000256" key="2">
    <source>
        <dbReference type="ARBA" id="ARBA00022475"/>
    </source>
</evidence>
<keyword evidence="9" id="KW-1185">Reference proteome</keyword>
<evidence type="ECO:0000256" key="4">
    <source>
        <dbReference type="ARBA" id="ARBA00022989"/>
    </source>
</evidence>
<feature type="transmembrane region" description="Helical" evidence="6">
    <location>
        <begin position="563"/>
        <end position="583"/>
    </location>
</feature>
<feature type="transmembrane region" description="Helical" evidence="6">
    <location>
        <begin position="145"/>
        <end position="165"/>
    </location>
</feature>
<feature type="transmembrane region" description="Helical" evidence="6">
    <location>
        <begin position="12"/>
        <end position="33"/>
    </location>
</feature>
<comment type="subcellular location">
    <subcellularLocation>
        <location evidence="1">Cell membrane</location>
        <topology evidence="1">Multi-pass membrane protein</topology>
    </subcellularLocation>
</comment>
<feature type="transmembrane region" description="Helical" evidence="6">
    <location>
        <begin position="470"/>
        <end position="493"/>
    </location>
</feature>
<accession>A0A977K9N4</accession>
<dbReference type="GO" id="GO:0005886">
    <property type="term" value="C:plasma membrane"/>
    <property type="evidence" value="ECO:0007669"/>
    <property type="project" value="UniProtKB-SubCell"/>
</dbReference>
<dbReference type="EMBL" id="CP006868">
    <property type="protein sequence ID" value="UXD21546.1"/>
    <property type="molecule type" value="Genomic_DNA"/>
</dbReference>
<feature type="transmembrane region" description="Helical" evidence="6">
    <location>
        <begin position="75"/>
        <end position="95"/>
    </location>
</feature>
<feature type="transmembrane region" description="Helical" evidence="6">
    <location>
        <begin position="499"/>
        <end position="517"/>
    </location>
</feature>
<feature type="transmembrane region" description="Helical" evidence="6">
    <location>
        <begin position="425"/>
        <end position="449"/>
    </location>
</feature>
<reference evidence="8" key="1">
    <citation type="submission" date="2013-11" db="EMBL/GenBank/DDBJ databases">
        <title>Comparative genomics of Ignicoccus.</title>
        <authorList>
            <person name="Podar M."/>
        </authorList>
    </citation>
    <scope>NUCLEOTIDE SEQUENCE</scope>
    <source>
        <strain evidence="8">DSM 13166</strain>
    </source>
</reference>
<evidence type="ECO:0000256" key="3">
    <source>
        <dbReference type="ARBA" id="ARBA00022692"/>
    </source>
</evidence>
<keyword evidence="5 6" id="KW-0472">Membrane</keyword>
<dbReference type="PANTHER" id="PTHR30252">
    <property type="entry name" value="INNER MEMBRANE PEPTIDE TRANSPORTER"/>
    <property type="match status" value="1"/>
</dbReference>
<evidence type="ECO:0000259" key="7">
    <source>
        <dbReference type="Pfam" id="PF02554"/>
    </source>
</evidence>
<feature type="transmembrane region" description="Helical" evidence="6">
    <location>
        <begin position="228"/>
        <end position="249"/>
    </location>
</feature>
<evidence type="ECO:0000256" key="6">
    <source>
        <dbReference type="SAM" id="Phobius"/>
    </source>
</evidence>
<feature type="transmembrane region" description="Helical" evidence="6">
    <location>
        <begin position="340"/>
        <end position="362"/>
    </location>
</feature>
<feature type="transmembrane region" description="Helical" evidence="6">
    <location>
        <begin position="529"/>
        <end position="551"/>
    </location>
</feature>
<protein>
    <submittedName>
        <fullName evidence="8">Carbon starvation protein CstA</fullName>
    </submittedName>
</protein>
<organism evidence="8 9">
    <name type="scientific">Ignicoccus pacificus DSM 13166</name>
    <dbReference type="NCBI Taxonomy" id="940294"/>
    <lineage>
        <taxon>Archaea</taxon>
        <taxon>Thermoproteota</taxon>
        <taxon>Thermoprotei</taxon>
        <taxon>Desulfurococcales</taxon>
        <taxon>Desulfurococcaceae</taxon>
        <taxon>Ignicoccus</taxon>
    </lineage>
</organism>
<sequence length="608" mass="66203">MYVGVKWGDKRMITTSILVIIALIIYVVTYYAYGRRVLERKVVKASAERKTPAHKYFDNVDYVPTNKYVLMGHHFASIAGAGPIVGPAMAMGWGWLMPILWIWFGNVFIGAVHDYLSLMASVRYDGRSIQWISGKLISPRMSKAFSVFIYFALLLVIAAFGAVIGKLFVKIPIVATASLTQIALAVVLGYIMYQKTLKPIPSAALGALFIVISVLVGEALPIHLSYQSWVIVLLIYTIIAASLPVWVLLQPRDFMNSLLLYFGLFIGVVGLVVLFGNLGIPAYTSFTAPVLGVPSPFWPMVPLVIACGALSGFHSLVASGTTSKQLDSELSGLLVGYGSMFAEGLLSTLVVASIAAMLPIMLLNPAAYGLKLGMTQAEIQKILSDPIAFGNNYAKIMKDFGGPAGIFAKTFGAAVGTALHLPVRALIIFAGLWITSFALTTLDTTVRLARFTWSEIMEYINLHKTPINNAWVASAIASILGFALAWSGAYLVLWPAFSGVNQMLASIAMMTVAAWVIKELRAPKRYQTTVLAPALFLWVTVTLALLIYVAYVAPVTIAKKGEGTLVAVEAITIIELIFNFFLLKEFLRVFREEKERAVEVSAARSEQA</sequence>
<feature type="transmembrane region" description="Helical" evidence="6">
    <location>
        <begin position="258"/>
        <end position="280"/>
    </location>
</feature>
<evidence type="ECO:0000256" key="5">
    <source>
        <dbReference type="ARBA" id="ARBA00023136"/>
    </source>
</evidence>
<keyword evidence="3 6" id="KW-0812">Transmembrane</keyword>